<feature type="compositionally biased region" description="Low complexity" evidence="8">
    <location>
        <begin position="711"/>
        <end position="724"/>
    </location>
</feature>
<dbReference type="VEuPathDB" id="FungiDB:ASPVEDRAFT_278345"/>
<dbReference type="OrthoDB" id="46159at2759"/>
<proteinExistence type="inferred from homology"/>
<dbReference type="EMBL" id="KV878125">
    <property type="protein sequence ID" value="OJI97208.1"/>
    <property type="molecule type" value="Genomic_DNA"/>
</dbReference>
<dbReference type="PANTHER" id="PTHR21567">
    <property type="entry name" value="CLASP"/>
    <property type="match status" value="1"/>
</dbReference>
<accession>A0A1L9P6T1</accession>
<keyword evidence="4" id="KW-0132">Cell division</keyword>
<feature type="region of interest" description="Disordered" evidence="8">
    <location>
        <begin position="641"/>
        <end position="857"/>
    </location>
</feature>
<dbReference type="InterPro" id="IPR034085">
    <property type="entry name" value="TOG"/>
</dbReference>
<evidence type="ECO:0000256" key="3">
    <source>
        <dbReference type="ARBA" id="ARBA00011375"/>
    </source>
</evidence>
<feature type="compositionally biased region" description="Low complexity" evidence="8">
    <location>
        <begin position="652"/>
        <end position="688"/>
    </location>
</feature>
<dbReference type="InterPro" id="IPR011989">
    <property type="entry name" value="ARM-like"/>
</dbReference>
<evidence type="ECO:0000259" key="9">
    <source>
        <dbReference type="SMART" id="SM01349"/>
    </source>
</evidence>
<dbReference type="GO" id="GO:0005815">
    <property type="term" value="C:microtubule organizing center"/>
    <property type="evidence" value="ECO:0007669"/>
    <property type="project" value="TreeGrafter"/>
</dbReference>
<name>A0A1L9P6T1_ASPVE</name>
<dbReference type="GO" id="GO:0090307">
    <property type="term" value="P:mitotic spindle assembly"/>
    <property type="evidence" value="ECO:0007669"/>
    <property type="project" value="TreeGrafter"/>
</dbReference>
<dbReference type="GO" id="GO:0051301">
    <property type="term" value="P:cell division"/>
    <property type="evidence" value="ECO:0007669"/>
    <property type="project" value="UniProtKB-KW"/>
</dbReference>
<keyword evidence="6" id="KW-0131">Cell cycle</keyword>
<comment type="subunit">
    <text evidence="3">Interacts with microtubules.</text>
</comment>
<dbReference type="GeneID" id="63725564"/>
<feature type="compositionally biased region" description="Basic residues" evidence="8">
    <location>
        <begin position="776"/>
        <end position="785"/>
    </location>
</feature>
<dbReference type="GO" id="GO:0005881">
    <property type="term" value="C:cytoplasmic microtubule"/>
    <property type="evidence" value="ECO:0007669"/>
    <property type="project" value="TreeGrafter"/>
</dbReference>
<evidence type="ECO:0000256" key="2">
    <source>
        <dbReference type="ARBA" id="ARBA00009549"/>
    </source>
</evidence>
<feature type="compositionally biased region" description="Basic and acidic residues" evidence="8">
    <location>
        <begin position="832"/>
        <end position="853"/>
    </location>
</feature>
<dbReference type="PANTHER" id="PTHR21567:SF9">
    <property type="entry name" value="CLIP-ASSOCIATING PROTEIN"/>
    <property type="match status" value="1"/>
</dbReference>
<comment type="function">
    <text evidence="7">Microtubule binding protein that promotes the stabilization of dynamic microtubules. Required for mitotic spindle formation.</text>
</comment>
<feature type="compositionally biased region" description="Basic and acidic residues" evidence="8">
    <location>
        <begin position="1070"/>
        <end position="1087"/>
    </location>
</feature>
<evidence type="ECO:0000256" key="4">
    <source>
        <dbReference type="ARBA" id="ARBA00022618"/>
    </source>
</evidence>
<evidence type="ECO:0000256" key="1">
    <source>
        <dbReference type="ARBA" id="ARBA00004186"/>
    </source>
</evidence>
<keyword evidence="11" id="KW-1185">Reference proteome</keyword>
<organism evidence="10 11">
    <name type="scientific">Aspergillus versicolor CBS 583.65</name>
    <dbReference type="NCBI Taxonomy" id="1036611"/>
    <lineage>
        <taxon>Eukaryota</taxon>
        <taxon>Fungi</taxon>
        <taxon>Dikarya</taxon>
        <taxon>Ascomycota</taxon>
        <taxon>Pezizomycotina</taxon>
        <taxon>Eurotiomycetes</taxon>
        <taxon>Eurotiomycetidae</taxon>
        <taxon>Eurotiales</taxon>
        <taxon>Aspergillaceae</taxon>
        <taxon>Aspergillus</taxon>
        <taxon>Aspergillus subgen. Nidulantes</taxon>
    </lineage>
</organism>
<comment type="similarity">
    <text evidence="2">Belongs to the CLASP family.</text>
</comment>
<dbReference type="RefSeq" id="XP_040662971.1">
    <property type="nucleotide sequence ID" value="XM_040810053.1"/>
</dbReference>
<comment type="subcellular location">
    <subcellularLocation>
        <location evidence="1">Cytoplasm</location>
        <location evidence="1">Cytoskeleton</location>
        <location evidence="1">Spindle</location>
    </subcellularLocation>
</comment>
<feature type="compositionally biased region" description="Pro residues" evidence="8">
    <location>
        <begin position="230"/>
        <end position="242"/>
    </location>
</feature>
<dbReference type="Proteomes" id="UP000184073">
    <property type="component" value="Unassembled WGS sequence"/>
</dbReference>
<feature type="compositionally biased region" description="Polar residues" evidence="8">
    <location>
        <begin position="789"/>
        <end position="811"/>
    </location>
</feature>
<evidence type="ECO:0000313" key="11">
    <source>
        <dbReference type="Proteomes" id="UP000184073"/>
    </source>
</evidence>
<evidence type="ECO:0000256" key="5">
    <source>
        <dbReference type="ARBA" id="ARBA00022701"/>
    </source>
</evidence>
<reference evidence="11" key="1">
    <citation type="journal article" date="2017" name="Genome Biol.">
        <title>Comparative genomics reveals high biological diversity and specific adaptations in the industrially and medically important fungal genus Aspergillus.</title>
        <authorList>
            <person name="de Vries R.P."/>
            <person name="Riley R."/>
            <person name="Wiebenga A."/>
            <person name="Aguilar-Osorio G."/>
            <person name="Amillis S."/>
            <person name="Uchima C.A."/>
            <person name="Anderluh G."/>
            <person name="Asadollahi M."/>
            <person name="Askin M."/>
            <person name="Barry K."/>
            <person name="Battaglia E."/>
            <person name="Bayram O."/>
            <person name="Benocci T."/>
            <person name="Braus-Stromeyer S.A."/>
            <person name="Caldana C."/>
            <person name="Canovas D."/>
            <person name="Cerqueira G.C."/>
            <person name="Chen F."/>
            <person name="Chen W."/>
            <person name="Choi C."/>
            <person name="Clum A."/>
            <person name="Dos Santos R.A."/>
            <person name="Damasio A.R."/>
            <person name="Diallinas G."/>
            <person name="Emri T."/>
            <person name="Fekete E."/>
            <person name="Flipphi M."/>
            <person name="Freyberg S."/>
            <person name="Gallo A."/>
            <person name="Gournas C."/>
            <person name="Habgood R."/>
            <person name="Hainaut M."/>
            <person name="Harispe M.L."/>
            <person name="Henrissat B."/>
            <person name="Hilden K.S."/>
            <person name="Hope R."/>
            <person name="Hossain A."/>
            <person name="Karabika E."/>
            <person name="Karaffa L."/>
            <person name="Karanyi Z."/>
            <person name="Krasevec N."/>
            <person name="Kuo A."/>
            <person name="Kusch H."/>
            <person name="LaButti K."/>
            <person name="Lagendijk E.L."/>
            <person name="Lapidus A."/>
            <person name="Levasseur A."/>
            <person name="Lindquist E."/>
            <person name="Lipzen A."/>
            <person name="Logrieco A.F."/>
            <person name="MacCabe A."/>
            <person name="Maekelae M.R."/>
            <person name="Malavazi I."/>
            <person name="Melin P."/>
            <person name="Meyer V."/>
            <person name="Mielnichuk N."/>
            <person name="Miskei M."/>
            <person name="Molnar A.P."/>
            <person name="Mule G."/>
            <person name="Ngan C.Y."/>
            <person name="Orejas M."/>
            <person name="Orosz E."/>
            <person name="Ouedraogo J.P."/>
            <person name="Overkamp K.M."/>
            <person name="Park H.-S."/>
            <person name="Perrone G."/>
            <person name="Piumi F."/>
            <person name="Punt P.J."/>
            <person name="Ram A.F."/>
            <person name="Ramon A."/>
            <person name="Rauscher S."/>
            <person name="Record E."/>
            <person name="Riano-Pachon D.M."/>
            <person name="Robert V."/>
            <person name="Roehrig J."/>
            <person name="Ruller R."/>
            <person name="Salamov A."/>
            <person name="Salih N.S."/>
            <person name="Samson R.A."/>
            <person name="Sandor E."/>
            <person name="Sanguinetti M."/>
            <person name="Schuetze T."/>
            <person name="Sepcic K."/>
            <person name="Shelest E."/>
            <person name="Sherlock G."/>
            <person name="Sophianopoulou V."/>
            <person name="Squina F.M."/>
            <person name="Sun H."/>
            <person name="Susca A."/>
            <person name="Todd R.B."/>
            <person name="Tsang A."/>
            <person name="Unkles S.E."/>
            <person name="van de Wiele N."/>
            <person name="van Rossen-Uffink D."/>
            <person name="Oliveira J.V."/>
            <person name="Vesth T.C."/>
            <person name="Visser J."/>
            <person name="Yu J.-H."/>
            <person name="Zhou M."/>
            <person name="Andersen M.R."/>
            <person name="Archer D.B."/>
            <person name="Baker S.E."/>
            <person name="Benoit I."/>
            <person name="Brakhage A.A."/>
            <person name="Braus G.H."/>
            <person name="Fischer R."/>
            <person name="Frisvad J.C."/>
            <person name="Goldman G.H."/>
            <person name="Houbraken J."/>
            <person name="Oakley B."/>
            <person name="Pocsi I."/>
            <person name="Scazzocchio C."/>
            <person name="Seiboth B."/>
            <person name="vanKuyk P.A."/>
            <person name="Wortman J."/>
            <person name="Dyer P.S."/>
            <person name="Grigoriev I.V."/>
        </authorList>
    </citation>
    <scope>NUCLEOTIDE SEQUENCE [LARGE SCALE GENOMIC DNA]</scope>
    <source>
        <strain evidence="11">CBS 583.65</strain>
    </source>
</reference>
<gene>
    <name evidence="10" type="ORF">ASPVEDRAFT_278345</name>
</gene>
<feature type="compositionally biased region" description="Polar residues" evidence="8">
    <location>
        <begin position="1020"/>
        <end position="1032"/>
    </location>
</feature>
<protein>
    <recommendedName>
        <fullName evidence="9">TOG domain-containing protein</fullName>
    </recommendedName>
</protein>
<keyword evidence="5" id="KW-0493">Microtubule</keyword>
<evidence type="ECO:0000256" key="8">
    <source>
        <dbReference type="SAM" id="MobiDB-lite"/>
    </source>
</evidence>
<sequence length="1340" mass="146762">MEQKSEELLAVLKNSNLSLDVKVAHLLGVKSDIKQKNVPEGAVPLLFEGLRLAIASPHIALITAGFSTLGHFLKRLFIQELHSLVSVFAKELISCLLDRLGDHKDRIRGLAAQAFTDMWPAASPQIDRAVFEVGLTSKNARLRHSSLNLLSSIVTQYHIGFRQYVPDAVACLEDADKEVRKAARTVIVDLFKEAAPHAQADLQRQMADHNVRKAIVNDILIAIGLEPELPSRPPSTRPPSVRPPSRGDAIRRPPSRGDVLHRPPSRGDALHNSASRGNIQRPASRVDTSHGYSTSSGTHPATTVTESASADNYIDSVFHHSAPAATGVSNPPVLTRSQQAVSAHPEQTVEALTEHASVIHRPVPTRPNITAPDTYKAPGAANAAVDRRAAPATPRRVHPELDTTVQPRDISSAREMEQLVRDMLPCFNGKEDETNWQKREKNIIMLRRVTHGNAPHEFSQAYLAGIKTLLDAIFKVANSLRTTMQTTGLEMLQSLARVNGTRLDPMIDIILNNAMKLCGNSKKITANNGNLTVGALLENVTCNTRVLAHVTSAAASNNNNLRFFSAGWLRIVIHGQGKHKTTPEGLASIAQCIKTGISDARPENRESYRLTFWDFHKAWPDKAQQILNEIAPKHRATIEKDAANPMNDPFVSSSTSTTTGLFSSTPGRPTAAKGAIAAKARPNIAPATTFPPPTAAAQPAQANRPRKKPRSAVTATPTSSLTSAPMRPGASKPRQPQLEINPRPATAADFHPTQKESPTRGSPARIPVAHPTTPGTKHRGASRPRQKSDPLQNASPTKMGVTLTNDPTQTPDRPFGSISIPKKRTNSSGEENGERKNDEDTAPKKVVLDHGSPRVDSMADSLELSGWPHHEVREVSPNKYEDQKVLEVETTESVAVEARTASEAEPGSKPELPGQMPADADEELHDIQTIYPNATVDANQLQVEDEGSRHEPVLSPGVSPTGLISPVALPVAPEALHSHHNRVEKSIDETAEEAISDRASANSGARRTSAILPLLPSWPKTDNTPGSQSGDTSPLRLEKEMTDTQGASGLGRPSGDETPDVQVSRALRPFSDRPRESEATPTKRDITLRSQNPVQAREMLAKGISRIQTRDMDMNGYRKLQGLIEFHHTIFTDAKQFDSMLEALLTELVTQKPPSDKVLPFGSVWDFKTQVLYTVKSMFIHSKTYFSCHYPGTIIQLLEAQKPYEIARYLVKVIDQLIDDIVEVSEPSAIVDALMEYLPNVKDDPQHKILRKGFETIGHALVVMNEQKRKLPDGTLEHIGELATDSLKLQSMGVKRRIIAMCVELRVMVQDDDKYWKILGGADRGVHGLLFYYKSKHRVD</sequence>
<dbReference type="Gene3D" id="1.25.10.10">
    <property type="entry name" value="Leucine-rich Repeat Variant"/>
    <property type="match status" value="2"/>
</dbReference>
<dbReference type="GO" id="GO:1990023">
    <property type="term" value="C:mitotic spindle midzone"/>
    <property type="evidence" value="ECO:0007669"/>
    <property type="project" value="TreeGrafter"/>
</dbReference>
<dbReference type="Pfam" id="PF12348">
    <property type="entry name" value="CLASP_N"/>
    <property type="match status" value="2"/>
</dbReference>
<dbReference type="GO" id="GO:0060172">
    <property type="term" value="P:astral microtubule depolymerization"/>
    <property type="evidence" value="ECO:0007669"/>
    <property type="project" value="TreeGrafter"/>
</dbReference>
<feature type="compositionally biased region" description="Low complexity" evidence="8">
    <location>
        <begin position="289"/>
        <end position="299"/>
    </location>
</feature>
<feature type="domain" description="TOG" evidence="9">
    <location>
        <begin position="1"/>
        <end position="220"/>
    </location>
</feature>
<dbReference type="GO" id="GO:0005876">
    <property type="term" value="C:spindle microtubule"/>
    <property type="evidence" value="ECO:0007669"/>
    <property type="project" value="TreeGrafter"/>
</dbReference>
<feature type="region of interest" description="Disordered" evidence="8">
    <location>
        <begin position="990"/>
        <end position="1089"/>
    </location>
</feature>
<evidence type="ECO:0000313" key="10">
    <source>
        <dbReference type="EMBL" id="OJI97208.1"/>
    </source>
</evidence>
<evidence type="ECO:0000256" key="7">
    <source>
        <dbReference type="ARBA" id="ARBA00024889"/>
    </source>
</evidence>
<feature type="region of interest" description="Disordered" evidence="8">
    <location>
        <begin position="227"/>
        <end position="303"/>
    </location>
</feature>
<evidence type="ECO:0000256" key="6">
    <source>
        <dbReference type="ARBA" id="ARBA00022776"/>
    </source>
</evidence>
<dbReference type="InterPro" id="IPR016024">
    <property type="entry name" value="ARM-type_fold"/>
</dbReference>
<dbReference type="STRING" id="1036611.A0A1L9P6T1"/>
<dbReference type="GO" id="GO:0008017">
    <property type="term" value="F:microtubule binding"/>
    <property type="evidence" value="ECO:0007669"/>
    <property type="project" value="TreeGrafter"/>
</dbReference>
<dbReference type="SUPFAM" id="SSF48371">
    <property type="entry name" value="ARM repeat"/>
    <property type="match status" value="1"/>
</dbReference>
<keyword evidence="6" id="KW-0498">Mitosis</keyword>
<feature type="domain" description="TOG" evidence="9">
    <location>
        <begin position="409"/>
        <end position="655"/>
    </location>
</feature>
<dbReference type="SMART" id="SM01349">
    <property type="entry name" value="TOG"/>
    <property type="match status" value="2"/>
</dbReference>
<dbReference type="InterPro" id="IPR024395">
    <property type="entry name" value="CLASP_N_dom"/>
</dbReference>